<dbReference type="SMART" id="SM00829">
    <property type="entry name" value="PKS_ER"/>
    <property type="match status" value="1"/>
</dbReference>
<keyword evidence="4" id="KW-0520">NAD</keyword>
<dbReference type="Gene3D" id="3.90.180.10">
    <property type="entry name" value="Medium-chain alcohol dehydrogenases, catalytic domain"/>
    <property type="match status" value="1"/>
</dbReference>
<dbReference type="PROSITE" id="PS00059">
    <property type="entry name" value="ADH_ZINC"/>
    <property type="match status" value="1"/>
</dbReference>
<dbReference type="RefSeq" id="WP_340343361.1">
    <property type="nucleotide sequence ID" value="NZ_JBBKZT010000007.1"/>
</dbReference>
<dbReference type="SUPFAM" id="SSF50129">
    <property type="entry name" value="GroES-like"/>
    <property type="match status" value="1"/>
</dbReference>
<dbReference type="PANTHER" id="PTHR43880:SF12">
    <property type="entry name" value="ALCOHOL DEHYDROGENASE CLASS-3"/>
    <property type="match status" value="1"/>
</dbReference>
<feature type="domain" description="Enoyl reductase (ER)" evidence="6">
    <location>
        <begin position="18"/>
        <end position="314"/>
    </location>
</feature>
<gene>
    <name evidence="7" type="ORF">WKW82_16325</name>
</gene>
<dbReference type="PANTHER" id="PTHR43880">
    <property type="entry name" value="ALCOHOL DEHYDROGENASE"/>
    <property type="match status" value="1"/>
</dbReference>
<dbReference type="InterPro" id="IPR002328">
    <property type="entry name" value="ADH_Zn_CS"/>
</dbReference>
<sequence length="376" mass="39286">MQMTAAVLYEQGLPAPYADSQPLKIEQVALEGPGEGEVLVEVRSAGLCHSDLSQVAGLRKRTLPVVMGHEGAGIVREVGRGVTAFKPGDHVVMTVGSGCGACDYCVNSRPVLCDLVGASRAKGLLMTGARRLARGGMGLFHHSGVSSFAQYAVTVPGTLVKADPAIPFDVAALFGCAVVTGAGCVFNAAKVRPGQSVAVVGLGGVGFNAVMAARIAGASTIVGIDINPSKFALARELGCTHTVSARDDNAVEAVRDLTRGGVDFALEMSGSKPGMATAYAITRKGGEIICVGMGASGDMYPYPHTALVGEEKVIRGSLMGSCVPQRDLPLYMRYYLEGRLPVERLMSGSFGFDDLNLNLDRLEHGEVLRQILRPHG</sequence>
<dbReference type="InterPro" id="IPR013149">
    <property type="entry name" value="ADH-like_C"/>
</dbReference>
<dbReference type="EMBL" id="JBBKZT010000007">
    <property type="protein sequence ID" value="MEJ8848226.1"/>
    <property type="molecule type" value="Genomic_DNA"/>
</dbReference>
<evidence type="ECO:0000313" key="8">
    <source>
        <dbReference type="Proteomes" id="UP001385892"/>
    </source>
</evidence>
<dbReference type="InterPro" id="IPR036291">
    <property type="entry name" value="NAD(P)-bd_dom_sf"/>
</dbReference>
<reference evidence="7 8" key="1">
    <citation type="submission" date="2024-03" db="EMBL/GenBank/DDBJ databases">
        <title>Novel species of the genus Variovorax.</title>
        <authorList>
            <person name="Liu Q."/>
            <person name="Xin Y.-H."/>
        </authorList>
    </citation>
    <scope>NUCLEOTIDE SEQUENCE [LARGE SCALE GENOMIC DNA]</scope>
    <source>
        <strain evidence="7 8">KACC 18900</strain>
    </source>
</reference>
<organism evidence="7 8">
    <name type="scientific">Variovorax rhizosphaerae</name>
    <dbReference type="NCBI Taxonomy" id="1836200"/>
    <lineage>
        <taxon>Bacteria</taxon>
        <taxon>Pseudomonadati</taxon>
        <taxon>Pseudomonadota</taxon>
        <taxon>Betaproteobacteria</taxon>
        <taxon>Burkholderiales</taxon>
        <taxon>Comamonadaceae</taxon>
        <taxon>Variovorax</taxon>
    </lineage>
</organism>
<dbReference type="Pfam" id="PF00107">
    <property type="entry name" value="ADH_zinc_N"/>
    <property type="match status" value="1"/>
</dbReference>
<keyword evidence="8" id="KW-1185">Reference proteome</keyword>
<dbReference type="InterPro" id="IPR013154">
    <property type="entry name" value="ADH-like_N"/>
</dbReference>
<comment type="similarity">
    <text evidence="5">Belongs to the zinc-containing alcohol dehydrogenase family.</text>
</comment>
<comment type="cofactor">
    <cofactor evidence="5">
        <name>Zn(2+)</name>
        <dbReference type="ChEBI" id="CHEBI:29105"/>
    </cofactor>
</comment>
<evidence type="ECO:0000256" key="3">
    <source>
        <dbReference type="ARBA" id="ARBA00023002"/>
    </source>
</evidence>
<comment type="caution">
    <text evidence="7">The sequence shown here is derived from an EMBL/GenBank/DDBJ whole genome shotgun (WGS) entry which is preliminary data.</text>
</comment>
<evidence type="ECO:0000256" key="4">
    <source>
        <dbReference type="ARBA" id="ARBA00023027"/>
    </source>
</evidence>
<name>A0ABU8WL22_9BURK</name>
<keyword evidence="1 5" id="KW-0479">Metal-binding</keyword>
<dbReference type="InterPro" id="IPR020843">
    <property type="entry name" value="ER"/>
</dbReference>
<keyword evidence="3" id="KW-0560">Oxidoreductase</keyword>
<dbReference type="Gene3D" id="3.40.50.720">
    <property type="entry name" value="NAD(P)-binding Rossmann-like Domain"/>
    <property type="match status" value="1"/>
</dbReference>
<dbReference type="Pfam" id="PF08240">
    <property type="entry name" value="ADH_N"/>
    <property type="match status" value="1"/>
</dbReference>
<evidence type="ECO:0000256" key="5">
    <source>
        <dbReference type="RuleBase" id="RU361277"/>
    </source>
</evidence>
<dbReference type="SUPFAM" id="SSF51735">
    <property type="entry name" value="NAD(P)-binding Rossmann-fold domains"/>
    <property type="match status" value="1"/>
</dbReference>
<dbReference type="Proteomes" id="UP001385892">
    <property type="component" value="Unassembled WGS sequence"/>
</dbReference>
<evidence type="ECO:0000256" key="2">
    <source>
        <dbReference type="ARBA" id="ARBA00022833"/>
    </source>
</evidence>
<proteinExistence type="inferred from homology"/>
<evidence type="ECO:0000313" key="7">
    <source>
        <dbReference type="EMBL" id="MEJ8848226.1"/>
    </source>
</evidence>
<protein>
    <submittedName>
        <fullName evidence="7">Zinc-binding dehydrogenase</fullName>
    </submittedName>
</protein>
<dbReference type="InterPro" id="IPR011032">
    <property type="entry name" value="GroES-like_sf"/>
</dbReference>
<evidence type="ECO:0000256" key="1">
    <source>
        <dbReference type="ARBA" id="ARBA00022723"/>
    </source>
</evidence>
<evidence type="ECO:0000259" key="6">
    <source>
        <dbReference type="SMART" id="SM00829"/>
    </source>
</evidence>
<accession>A0ABU8WL22</accession>
<keyword evidence="2 5" id="KW-0862">Zinc</keyword>